<proteinExistence type="predicted"/>
<name>A0A6N9JKS5_9ACTN</name>
<dbReference type="AlphaFoldDB" id="A0A6N9JKS5"/>
<dbReference type="Proteomes" id="UP000469380">
    <property type="component" value="Unassembled WGS sequence"/>
</dbReference>
<evidence type="ECO:0000313" key="1">
    <source>
        <dbReference type="EMBL" id="MZJ40294.1"/>
    </source>
</evidence>
<reference evidence="1 2" key="1">
    <citation type="journal article" date="2019" name="Nat. Med.">
        <title>A library of human gut bacterial isolates paired with longitudinal multiomics data enables mechanistic microbiome research.</title>
        <authorList>
            <person name="Poyet M."/>
            <person name="Groussin M."/>
            <person name="Gibbons S.M."/>
            <person name="Avila-Pacheco J."/>
            <person name="Jiang X."/>
            <person name="Kearney S.M."/>
            <person name="Perrotta A.R."/>
            <person name="Berdy B."/>
            <person name="Zhao S."/>
            <person name="Lieberman T.D."/>
            <person name="Swanson P.K."/>
            <person name="Smith M."/>
            <person name="Roesemann S."/>
            <person name="Alexander J.E."/>
            <person name="Rich S.A."/>
            <person name="Livny J."/>
            <person name="Vlamakis H."/>
            <person name="Clish C."/>
            <person name="Bullock K."/>
            <person name="Deik A."/>
            <person name="Scott J."/>
            <person name="Pierce K.A."/>
            <person name="Xavier R.J."/>
            <person name="Alm E.J."/>
        </authorList>
    </citation>
    <scope>NUCLEOTIDE SEQUENCE [LARGE SCALE GENOMIC DNA]</scope>
    <source>
        <strain evidence="1 2">BIOML-A20</strain>
    </source>
</reference>
<comment type="caution">
    <text evidence="1">The sequence shown here is derived from an EMBL/GenBank/DDBJ whole genome shotgun (WGS) entry which is preliminary data.</text>
</comment>
<dbReference type="EMBL" id="WWSR01000025">
    <property type="protein sequence ID" value="MZJ40294.1"/>
    <property type="molecule type" value="Genomic_DNA"/>
</dbReference>
<protein>
    <recommendedName>
        <fullName evidence="3">Carbohydrate-binding domain-containing protein</fullName>
    </recommendedName>
</protein>
<sequence length="190" mass="18851">MAFSYRLLLGGPSYAAGAESLIIAGATYYEPGVSGPGWAWTDADHLELNGYAGEAIGAEGDLVLTLAGQNSVTESHAPDADITLCGMEAWGNLTLRGTGTLTATGSQCGIHVSQALVVDGCTVDARADGADITDEAVAGVIAGDMAVRGGGRVVAAGAGSGAGVRAYGVYLQDARLGDGVAGCRLSVDAS</sequence>
<evidence type="ECO:0008006" key="3">
    <source>
        <dbReference type="Google" id="ProtNLM"/>
    </source>
</evidence>
<organism evidence="1 2">
    <name type="scientific">Collinsella aerofaciens</name>
    <dbReference type="NCBI Taxonomy" id="74426"/>
    <lineage>
        <taxon>Bacteria</taxon>
        <taxon>Bacillati</taxon>
        <taxon>Actinomycetota</taxon>
        <taxon>Coriobacteriia</taxon>
        <taxon>Coriobacteriales</taxon>
        <taxon>Coriobacteriaceae</taxon>
        <taxon>Collinsella</taxon>
    </lineage>
</organism>
<accession>A0A6N9JKS5</accession>
<gene>
    <name evidence="1" type="ORF">GT464_10185</name>
</gene>
<evidence type="ECO:0000313" key="2">
    <source>
        <dbReference type="Proteomes" id="UP000469380"/>
    </source>
</evidence>
<dbReference type="RefSeq" id="WP_161161065.1">
    <property type="nucleotide sequence ID" value="NZ_WWSR01000025.1"/>
</dbReference>